<dbReference type="OrthoDB" id="60843at2759"/>
<evidence type="ECO:0000313" key="2">
    <source>
        <dbReference type="EMBL" id="PWA66344.1"/>
    </source>
</evidence>
<sequence>MNNPEVGVIPNTPDIPTQDANDFEAPEEPQIEIPIPTQPHTVPTQTHSSEPSIPTRKSTRSTTQPAWLKDFVIGKHRASMATKTKQPVYPLFHEKDFEAYPEEYVGSLAHVLANEDLHAINLGDSGFVVISDGCTIFHFPVQTDKNR</sequence>
<organism evidence="2 3">
    <name type="scientific">Artemisia annua</name>
    <name type="common">Sweet wormwood</name>
    <dbReference type="NCBI Taxonomy" id="35608"/>
    <lineage>
        <taxon>Eukaryota</taxon>
        <taxon>Viridiplantae</taxon>
        <taxon>Streptophyta</taxon>
        <taxon>Embryophyta</taxon>
        <taxon>Tracheophyta</taxon>
        <taxon>Spermatophyta</taxon>
        <taxon>Magnoliopsida</taxon>
        <taxon>eudicotyledons</taxon>
        <taxon>Gunneridae</taxon>
        <taxon>Pentapetalae</taxon>
        <taxon>asterids</taxon>
        <taxon>campanulids</taxon>
        <taxon>Asterales</taxon>
        <taxon>Asteraceae</taxon>
        <taxon>Asteroideae</taxon>
        <taxon>Anthemideae</taxon>
        <taxon>Artemisiinae</taxon>
        <taxon>Artemisia</taxon>
    </lineage>
</organism>
<keyword evidence="3" id="KW-1185">Reference proteome</keyword>
<gene>
    <name evidence="2" type="ORF">CTI12_AA328010</name>
</gene>
<feature type="compositionally biased region" description="Acidic residues" evidence="1">
    <location>
        <begin position="21"/>
        <end position="30"/>
    </location>
</feature>
<evidence type="ECO:0000313" key="3">
    <source>
        <dbReference type="Proteomes" id="UP000245207"/>
    </source>
</evidence>
<accession>A0A2U1MYS2</accession>
<feature type="compositionally biased region" description="Low complexity" evidence="1">
    <location>
        <begin position="31"/>
        <end position="47"/>
    </location>
</feature>
<feature type="compositionally biased region" description="Polar residues" evidence="1">
    <location>
        <begin position="48"/>
        <end position="64"/>
    </location>
</feature>
<proteinExistence type="predicted"/>
<dbReference type="AlphaFoldDB" id="A0A2U1MYS2"/>
<protein>
    <submittedName>
        <fullName evidence="2">Protein phosphatase 2C family protein</fullName>
    </submittedName>
</protein>
<feature type="region of interest" description="Disordered" evidence="1">
    <location>
        <begin position="1"/>
        <end position="64"/>
    </location>
</feature>
<reference evidence="2 3" key="1">
    <citation type="journal article" date="2018" name="Mol. Plant">
        <title>The genome of Artemisia annua provides insight into the evolution of Asteraceae family and artemisinin biosynthesis.</title>
        <authorList>
            <person name="Shen Q."/>
            <person name="Zhang L."/>
            <person name="Liao Z."/>
            <person name="Wang S."/>
            <person name="Yan T."/>
            <person name="Shi P."/>
            <person name="Liu M."/>
            <person name="Fu X."/>
            <person name="Pan Q."/>
            <person name="Wang Y."/>
            <person name="Lv Z."/>
            <person name="Lu X."/>
            <person name="Zhang F."/>
            <person name="Jiang W."/>
            <person name="Ma Y."/>
            <person name="Chen M."/>
            <person name="Hao X."/>
            <person name="Li L."/>
            <person name="Tang Y."/>
            <person name="Lv G."/>
            <person name="Zhou Y."/>
            <person name="Sun X."/>
            <person name="Brodelius P.E."/>
            <person name="Rose J.K.C."/>
            <person name="Tang K."/>
        </authorList>
    </citation>
    <scope>NUCLEOTIDE SEQUENCE [LARGE SCALE GENOMIC DNA]</scope>
    <source>
        <strain evidence="3">cv. Huhao1</strain>
        <tissue evidence="2">Leaf</tissue>
    </source>
</reference>
<dbReference type="EMBL" id="PKPP01004048">
    <property type="protein sequence ID" value="PWA66344.1"/>
    <property type="molecule type" value="Genomic_DNA"/>
</dbReference>
<dbReference type="Proteomes" id="UP000245207">
    <property type="component" value="Unassembled WGS sequence"/>
</dbReference>
<evidence type="ECO:0000256" key="1">
    <source>
        <dbReference type="SAM" id="MobiDB-lite"/>
    </source>
</evidence>
<name>A0A2U1MYS2_ARTAN</name>
<comment type="caution">
    <text evidence="2">The sequence shown here is derived from an EMBL/GenBank/DDBJ whole genome shotgun (WGS) entry which is preliminary data.</text>
</comment>